<evidence type="ECO:0000313" key="1">
    <source>
        <dbReference type="EMBL" id="KAK5627098.1"/>
    </source>
</evidence>
<sequence>MAGRGQRQIRGGDIRTACFMQGDVTAVVSRRQMDTLPFDSGGEEAMCLARVCKREPRVGEGFLDPDFEVFCKELLMQAE</sequence>
<keyword evidence="2" id="KW-1185">Reference proteome</keyword>
<evidence type="ECO:0000313" key="2">
    <source>
        <dbReference type="Proteomes" id="UP001305414"/>
    </source>
</evidence>
<protein>
    <submittedName>
        <fullName evidence="1">Uncharacterized protein</fullName>
    </submittedName>
</protein>
<name>A0AAN7Z4T0_9PEZI</name>
<gene>
    <name evidence="1" type="ORF">RRF57_002813</name>
</gene>
<proteinExistence type="predicted"/>
<accession>A0AAN7Z4T0</accession>
<dbReference type="EMBL" id="JAWHQM010000005">
    <property type="protein sequence ID" value="KAK5627098.1"/>
    <property type="molecule type" value="Genomic_DNA"/>
</dbReference>
<dbReference type="Proteomes" id="UP001305414">
    <property type="component" value="Unassembled WGS sequence"/>
</dbReference>
<comment type="caution">
    <text evidence="1">The sequence shown here is derived from an EMBL/GenBank/DDBJ whole genome shotgun (WGS) entry which is preliminary data.</text>
</comment>
<organism evidence="1 2">
    <name type="scientific">Xylaria bambusicola</name>
    <dbReference type="NCBI Taxonomy" id="326684"/>
    <lineage>
        <taxon>Eukaryota</taxon>
        <taxon>Fungi</taxon>
        <taxon>Dikarya</taxon>
        <taxon>Ascomycota</taxon>
        <taxon>Pezizomycotina</taxon>
        <taxon>Sordariomycetes</taxon>
        <taxon>Xylariomycetidae</taxon>
        <taxon>Xylariales</taxon>
        <taxon>Xylariaceae</taxon>
        <taxon>Xylaria</taxon>
    </lineage>
</organism>
<dbReference type="AlphaFoldDB" id="A0AAN7Z4T0"/>
<reference evidence="1 2" key="1">
    <citation type="submission" date="2023-10" db="EMBL/GenBank/DDBJ databases">
        <title>Draft genome sequence of Xylaria bambusicola isolate GMP-LS, the root and basal stem rot pathogen of sugarcane in Indonesia.</title>
        <authorList>
            <person name="Selvaraj P."/>
            <person name="Muralishankar V."/>
            <person name="Muruganantham S."/>
            <person name="Sp S."/>
            <person name="Haryani S."/>
            <person name="Lau K.J.X."/>
            <person name="Naqvi N.I."/>
        </authorList>
    </citation>
    <scope>NUCLEOTIDE SEQUENCE [LARGE SCALE GENOMIC DNA]</scope>
    <source>
        <strain evidence="1">GMP-LS</strain>
    </source>
</reference>